<dbReference type="FunFam" id="3.30.300.30:FF:000008">
    <property type="entry name" value="2,3-dihydroxybenzoate-AMP ligase"/>
    <property type="match status" value="1"/>
</dbReference>
<dbReference type="InterPro" id="IPR042099">
    <property type="entry name" value="ANL_N_sf"/>
</dbReference>
<dbReference type="Gene3D" id="3.30.300.30">
    <property type="match status" value="1"/>
</dbReference>
<proteinExistence type="inferred from homology"/>
<sequence>MHYPNLRTAADTVAFHATHHPRRTALSCEGRSVTYEQLHRESNRTARSLLAAGAGRGARVAFLGKESEHYYEIFFACAKTGAVLVPVNWRLTPAEVEHILRDSGAEVLFVEREYADTAARIREELPARPAIVGLDAGDDRGAGFREWKAGRPDDDLAVEAQPDDPVTQIYTSGTTGLPKGVVLAHRSFFAIRDLLAEHGLDWIDWHPRDVSLISIPGFHVAGIWWAMQAFNAGVTSVAMRMFAAHDAVRLIREHGVTTTCAVPSMLQMMVSEPGVGPADFASLRKVTYGGSPISETLMLECMEILDCDLGQLYGLTESGNTALCLPPSDHRAGSPRLRAAGRPYPGVEVKVVCEDGSTLPSGAIGEICLRTPAVMVEYWGMKEATEETLADGWLHTGDAGYLDQDGYVYVCDRLKDTVIVAGENVYPAEVENALATHPAVAEAAVIGVPDDRWGEVVRAFVVLRPGMSASPRELKLHLQGRIADFKSPSGYEFIERVPRNPSGKILRRELRKEFWAGRERQVN</sequence>
<keyword evidence="6" id="KW-1185">Reference proteome</keyword>
<evidence type="ECO:0000313" key="6">
    <source>
        <dbReference type="Proteomes" id="UP000606194"/>
    </source>
</evidence>
<reference evidence="5" key="1">
    <citation type="journal article" date="2014" name="Int. J. Syst. Evol. Microbiol.">
        <title>Complete genome sequence of Corynebacterium casei LMG S-19264T (=DSM 44701T), isolated from a smear-ripened cheese.</title>
        <authorList>
            <consortium name="US DOE Joint Genome Institute (JGI-PGF)"/>
            <person name="Walter F."/>
            <person name="Albersmeier A."/>
            <person name="Kalinowski J."/>
            <person name="Ruckert C."/>
        </authorList>
    </citation>
    <scope>NUCLEOTIDE SEQUENCE</scope>
    <source>
        <strain evidence="5">JCM 4386</strain>
    </source>
</reference>
<comment type="similarity">
    <text evidence="1">Belongs to the ATP-dependent AMP-binding enzyme family.</text>
</comment>
<dbReference type="NCBIfam" id="NF004837">
    <property type="entry name" value="PRK06187.1"/>
    <property type="match status" value="1"/>
</dbReference>
<dbReference type="PANTHER" id="PTHR43767:SF1">
    <property type="entry name" value="NONRIBOSOMAL PEPTIDE SYNTHASE PES1 (EUROFUNG)-RELATED"/>
    <property type="match status" value="1"/>
</dbReference>
<dbReference type="InterPro" id="IPR000873">
    <property type="entry name" value="AMP-dep_synth/lig_dom"/>
</dbReference>
<gene>
    <name evidence="5" type="ORF">GCM10010269_61750</name>
</gene>
<keyword evidence="2" id="KW-0436">Ligase</keyword>
<dbReference type="EMBL" id="BMTL01000030">
    <property type="protein sequence ID" value="GGS14092.1"/>
    <property type="molecule type" value="Genomic_DNA"/>
</dbReference>
<comment type="caution">
    <text evidence="5">The sequence shown here is derived from an EMBL/GenBank/DDBJ whole genome shotgun (WGS) entry which is preliminary data.</text>
</comment>
<dbReference type="InterPro" id="IPR025110">
    <property type="entry name" value="AMP-bd_C"/>
</dbReference>
<dbReference type="Proteomes" id="UP000606194">
    <property type="component" value="Unassembled WGS sequence"/>
</dbReference>
<dbReference type="Gene3D" id="3.40.50.12780">
    <property type="entry name" value="N-terminal domain of ligase-like"/>
    <property type="match status" value="1"/>
</dbReference>
<dbReference type="InterPro" id="IPR050237">
    <property type="entry name" value="ATP-dep_AMP-bd_enzyme"/>
</dbReference>
<dbReference type="Pfam" id="PF13193">
    <property type="entry name" value="AMP-binding_C"/>
    <property type="match status" value="1"/>
</dbReference>
<dbReference type="SUPFAM" id="SSF56801">
    <property type="entry name" value="Acetyl-CoA synthetase-like"/>
    <property type="match status" value="1"/>
</dbReference>
<evidence type="ECO:0000256" key="2">
    <source>
        <dbReference type="ARBA" id="ARBA00022598"/>
    </source>
</evidence>
<dbReference type="InterPro" id="IPR045851">
    <property type="entry name" value="AMP-bd_C_sf"/>
</dbReference>
<dbReference type="AlphaFoldDB" id="A0A918L6A1"/>
<dbReference type="RefSeq" id="WP_190152626.1">
    <property type="nucleotide sequence ID" value="NZ_BMTL01000030.1"/>
</dbReference>
<feature type="domain" description="AMP-binding enzyme C-terminal" evidence="4">
    <location>
        <begin position="429"/>
        <end position="504"/>
    </location>
</feature>
<reference evidence="5" key="2">
    <citation type="submission" date="2020-09" db="EMBL/GenBank/DDBJ databases">
        <authorList>
            <person name="Sun Q."/>
            <person name="Ohkuma M."/>
        </authorList>
    </citation>
    <scope>NUCLEOTIDE SEQUENCE</scope>
    <source>
        <strain evidence="5">JCM 4386</strain>
    </source>
</reference>
<evidence type="ECO:0000313" key="5">
    <source>
        <dbReference type="EMBL" id="GGS14092.1"/>
    </source>
</evidence>
<dbReference type="Pfam" id="PF00501">
    <property type="entry name" value="AMP-binding"/>
    <property type="match status" value="1"/>
</dbReference>
<feature type="domain" description="AMP-dependent synthetase/ligase" evidence="3">
    <location>
        <begin position="16"/>
        <end position="379"/>
    </location>
</feature>
<evidence type="ECO:0000256" key="1">
    <source>
        <dbReference type="ARBA" id="ARBA00006432"/>
    </source>
</evidence>
<dbReference type="PANTHER" id="PTHR43767">
    <property type="entry name" value="LONG-CHAIN-FATTY-ACID--COA LIGASE"/>
    <property type="match status" value="1"/>
</dbReference>
<evidence type="ECO:0000259" key="4">
    <source>
        <dbReference type="Pfam" id="PF13193"/>
    </source>
</evidence>
<evidence type="ECO:0000259" key="3">
    <source>
        <dbReference type="Pfam" id="PF00501"/>
    </source>
</evidence>
<name>A0A918L6A1_9ACTN</name>
<protein>
    <submittedName>
        <fullName evidence="5">Acyl-CoA synthetase</fullName>
    </submittedName>
</protein>
<organism evidence="5 6">
    <name type="scientific">Streptomyces humidus</name>
    <dbReference type="NCBI Taxonomy" id="52259"/>
    <lineage>
        <taxon>Bacteria</taxon>
        <taxon>Bacillati</taxon>
        <taxon>Actinomycetota</taxon>
        <taxon>Actinomycetes</taxon>
        <taxon>Kitasatosporales</taxon>
        <taxon>Streptomycetaceae</taxon>
        <taxon>Streptomyces</taxon>
    </lineage>
</organism>
<dbReference type="GO" id="GO:0016878">
    <property type="term" value="F:acid-thiol ligase activity"/>
    <property type="evidence" value="ECO:0007669"/>
    <property type="project" value="UniProtKB-ARBA"/>
</dbReference>
<accession>A0A918L6A1</accession>